<dbReference type="OrthoDB" id="10547675at2759"/>
<reference evidence="2 3" key="1">
    <citation type="submission" date="2014-04" db="EMBL/GenBank/DDBJ databases">
        <authorList>
            <consortium name="DOE Joint Genome Institute"/>
            <person name="Kuo A."/>
            <person name="Kohler A."/>
            <person name="Nagy L.G."/>
            <person name="Floudas D."/>
            <person name="Copeland A."/>
            <person name="Barry K.W."/>
            <person name="Cichocki N."/>
            <person name="Veneault-Fourrey C."/>
            <person name="LaButti K."/>
            <person name="Lindquist E.A."/>
            <person name="Lipzen A."/>
            <person name="Lundell T."/>
            <person name="Morin E."/>
            <person name="Murat C."/>
            <person name="Sun H."/>
            <person name="Tunlid A."/>
            <person name="Henrissat B."/>
            <person name="Grigoriev I.V."/>
            <person name="Hibbett D.S."/>
            <person name="Martin F."/>
            <person name="Nordberg H.P."/>
            <person name="Cantor M.N."/>
            <person name="Hua S.X."/>
        </authorList>
    </citation>
    <scope>NUCLEOTIDE SEQUENCE [LARGE SCALE GENOMIC DNA]</scope>
    <source>
        <strain evidence="2 3">LaAM-08-1</strain>
    </source>
</reference>
<feature type="region of interest" description="Disordered" evidence="1">
    <location>
        <begin position="39"/>
        <end position="66"/>
    </location>
</feature>
<dbReference type="HOGENOM" id="CLU_2838122_0_0_1"/>
<accession>A0A0C9WUV6</accession>
<reference evidence="3" key="2">
    <citation type="submission" date="2015-01" db="EMBL/GenBank/DDBJ databases">
        <title>Evolutionary Origins and Diversification of the Mycorrhizal Mutualists.</title>
        <authorList>
            <consortium name="DOE Joint Genome Institute"/>
            <consortium name="Mycorrhizal Genomics Consortium"/>
            <person name="Kohler A."/>
            <person name="Kuo A."/>
            <person name="Nagy L.G."/>
            <person name="Floudas D."/>
            <person name="Copeland A."/>
            <person name="Barry K.W."/>
            <person name="Cichocki N."/>
            <person name="Veneault-Fourrey C."/>
            <person name="LaButti K."/>
            <person name="Lindquist E.A."/>
            <person name="Lipzen A."/>
            <person name="Lundell T."/>
            <person name="Morin E."/>
            <person name="Murat C."/>
            <person name="Riley R."/>
            <person name="Ohm R."/>
            <person name="Sun H."/>
            <person name="Tunlid A."/>
            <person name="Henrissat B."/>
            <person name="Grigoriev I.V."/>
            <person name="Hibbett D.S."/>
            <person name="Martin F."/>
        </authorList>
    </citation>
    <scope>NUCLEOTIDE SEQUENCE [LARGE SCALE GENOMIC DNA]</scope>
    <source>
        <strain evidence="3">LaAM-08-1</strain>
    </source>
</reference>
<evidence type="ECO:0000313" key="2">
    <source>
        <dbReference type="EMBL" id="KIK03070.1"/>
    </source>
</evidence>
<organism evidence="2 3">
    <name type="scientific">Laccaria amethystina LaAM-08-1</name>
    <dbReference type="NCBI Taxonomy" id="1095629"/>
    <lineage>
        <taxon>Eukaryota</taxon>
        <taxon>Fungi</taxon>
        <taxon>Dikarya</taxon>
        <taxon>Basidiomycota</taxon>
        <taxon>Agaricomycotina</taxon>
        <taxon>Agaricomycetes</taxon>
        <taxon>Agaricomycetidae</taxon>
        <taxon>Agaricales</taxon>
        <taxon>Agaricineae</taxon>
        <taxon>Hydnangiaceae</taxon>
        <taxon>Laccaria</taxon>
    </lineage>
</organism>
<name>A0A0C9WUV6_9AGAR</name>
<dbReference type="Proteomes" id="UP000054477">
    <property type="component" value="Unassembled WGS sequence"/>
</dbReference>
<proteinExistence type="predicted"/>
<feature type="compositionally biased region" description="Pro residues" evidence="1">
    <location>
        <begin position="55"/>
        <end position="66"/>
    </location>
</feature>
<feature type="non-terminal residue" evidence="2">
    <location>
        <position position="1"/>
    </location>
</feature>
<dbReference type="EMBL" id="KN838584">
    <property type="protein sequence ID" value="KIK03070.1"/>
    <property type="molecule type" value="Genomic_DNA"/>
</dbReference>
<keyword evidence="3" id="KW-1185">Reference proteome</keyword>
<protein>
    <submittedName>
        <fullName evidence="2">Uncharacterized protein</fullName>
    </submittedName>
</protein>
<gene>
    <name evidence="2" type="ORF">K443DRAFT_95727</name>
</gene>
<evidence type="ECO:0000313" key="3">
    <source>
        <dbReference type="Proteomes" id="UP000054477"/>
    </source>
</evidence>
<dbReference type="AlphaFoldDB" id="A0A0C9WUV6"/>
<sequence>PIPKSRPKLASSTSSSVAWILDHIISGIPSTATNRIPSSVHDTSHTQFIKELSSPPNPPAYGCPFG</sequence>
<evidence type="ECO:0000256" key="1">
    <source>
        <dbReference type="SAM" id="MobiDB-lite"/>
    </source>
</evidence>